<dbReference type="Pfam" id="PF00015">
    <property type="entry name" value="MCPsignal"/>
    <property type="match status" value="1"/>
</dbReference>
<dbReference type="Pfam" id="PF17200">
    <property type="entry name" value="sCache_2"/>
    <property type="match status" value="1"/>
</dbReference>
<dbReference type="PRINTS" id="PR00260">
    <property type="entry name" value="CHEMTRNSDUCR"/>
</dbReference>
<dbReference type="PROSITE" id="PS50111">
    <property type="entry name" value="CHEMOTAXIS_TRANSDUC_2"/>
    <property type="match status" value="1"/>
</dbReference>
<gene>
    <name evidence="12" type="ORF">ACFPM8_20175</name>
</gene>
<keyword evidence="2" id="KW-1003">Cell membrane</keyword>
<reference evidence="13" key="1">
    <citation type="journal article" date="2019" name="Int. J. Syst. Evol. Microbiol.">
        <title>The Global Catalogue of Microorganisms (GCM) 10K type strain sequencing project: providing services to taxonomists for standard genome sequencing and annotation.</title>
        <authorList>
            <consortium name="The Broad Institute Genomics Platform"/>
            <consortium name="The Broad Institute Genome Sequencing Center for Infectious Disease"/>
            <person name="Wu L."/>
            <person name="Ma J."/>
        </authorList>
    </citation>
    <scope>NUCLEOTIDE SEQUENCE [LARGE SCALE GENOMIC DNA]</scope>
    <source>
        <strain evidence="13">JCM 17066</strain>
    </source>
</reference>
<dbReference type="CDD" id="cd11386">
    <property type="entry name" value="MCP_signal"/>
    <property type="match status" value="1"/>
</dbReference>
<sequence>MHKLSFVQKLWLPLIISLVALLAVSVFNAYQSRAIRLEERKHDLVNVSGVAMSVIKEYGALAASGALSKSDAQKQALDRIKAMRYGKDGYFSISTSSEVMVMHPIKPELDGKKMSDFKDPEGNLLFVAISKAGSQPDGGFINYVWPRVGSTASVPKTSFALAYQPWDWVVTTGVYVDDITTAFMRSLYQAGLILLVVAAALVAFVIYSNRSILHTIGGDPGQAADIANRIAAGDLTLSIDVRPGDDDSLVYAMKSMRDSLLRTIGNIRTAADAIATASSQIASGNQDLSSRTEQQAGSLEETASAMEELTSTVKQNADNARQADQLAVTASGVAAQSNAVVSQVINTMGTIRDSSKKIVDIISVIDGIAFQTNILALNAAVEAARAGEQGRGFAVVASEVRNLAQRSATAAKEIKVLIDDSVDQVGVGSKLVEQAGATMDEVVISVKRVTDIVGEIATASKEQSIGLEQVNQSITQMDQVTQQNAALVEQAAAAAESLQDQAANLAREVSLFKLGNVQSAHAEPAKRTLDITPRPAQLGSKLSGRAVA</sequence>
<comment type="similarity">
    <text evidence="7">Belongs to the methyl-accepting chemotaxis (MCP) protein family.</text>
</comment>
<dbReference type="Gene3D" id="3.30.450.20">
    <property type="entry name" value="PAS domain"/>
    <property type="match status" value="1"/>
</dbReference>
<name>A0ABW0MH35_9BURK</name>
<dbReference type="InterPro" id="IPR004090">
    <property type="entry name" value="Chemotax_Me-accpt_rcpt"/>
</dbReference>
<evidence type="ECO:0000313" key="12">
    <source>
        <dbReference type="EMBL" id="MFC5476287.1"/>
    </source>
</evidence>
<evidence type="ECO:0000256" key="10">
    <source>
        <dbReference type="SAM" id="Phobius"/>
    </source>
</evidence>
<evidence type="ECO:0000256" key="7">
    <source>
        <dbReference type="ARBA" id="ARBA00029447"/>
    </source>
</evidence>
<evidence type="ECO:0000256" key="6">
    <source>
        <dbReference type="ARBA" id="ARBA00023136"/>
    </source>
</evidence>
<evidence type="ECO:0000256" key="3">
    <source>
        <dbReference type="ARBA" id="ARBA00022481"/>
    </source>
</evidence>
<accession>A0ABW0MH35</accession>
<keyword evidence="13" id="KW-1185">Reference proteome</keyword>
<evidence type="ECO:0000256" key="4">
    <source>
        <dbReference type="ARBA" id="ARBA00022692"/>
    </source>
</evidence>
<proteinExistence type="inferred from homology"/>
<protein>
    <submittedName>
        <fullName evidence="12">Methyl-accepting chemotaxis protein</fullName>
    </submittedName>
</protein>
<evidence type="ECO:0000256" key="8">
    <source>
        <dbReference type="PROSITE-ProRule" id="PRU00284"/>
    </source>
</evidence>
<keyword evidence="4 10" id="KW-0812">Transmembrane</keyword>
<evidence type="ECO:0000256" key="5">
    <source>
        <dbReference type="ARBA" id="ARBA00022989"/>
    </source>
</evidence>
<feature type="domain" description="Methyl-accepting transducer" evidence="11">
    <location>
        <begin position="270"/>
        <end position="499"/>
    </location>
</feature>
<evidence type="ECO:0000313" key="13">
    <source>
        <dbReference type="Proteomes" id="UP001596045"/>
    </source>
</evidence>
<dbReference type="EMBL" id="JBHSMT010000030">
    <property type="protein sequence ID" value="MFC5476287.1"/>
    <property type="molecule type" value="Genomic_DNA"/>
</dbReference>
<dbReference type="Proteomes" id="UP001596045">
    <property type="component" value="Unassembled WGS sequence"/>
</dbReference>
<dbReference type="SMART" id="SM01049">
    <property type="entry name" value="Cache_2"/>
    <property type="match status" value="1"/>
</dbReference>
<dbReference type="SUPFAM" id="SSF58104">
    <property type="entry name" value="Methyl-accepting chemotaxis protein (MCP) signaling domain"/>
    <property type="match status" value="1"/>
</dbReference>
<dbReference type="InterPro" id="IPR033480">
    <property type="entry name" value="sCache_2"/>
</dbReference>
<feature type="transmembrane region" description="Helical" evidence="10">
    <location>
        <begin position="187"/>
        <end position="207"/>
    </location>
</feature>
<dbReference type="RefSeq" id="WP_379000344.1">
    <property type="nucleotide sequence ID" value="NZ_JBHSMT010000030.1"/>
</dbReference>
<dbReference type="PANTHER" id="PTHR43531:SF14">
    <property type="entry name" value="METHYL-ACCEPTING CHEMOTAXIS PROTEIN I-RELATED"/>
    <property type="match status" value="1"/>
</dbReference>
<evidence type="ECO:0000256" key="2">
    <source>
        <dbReference type="ARBA" id="ARBA00022475"/>
    </source>
</evidence>
<feature type="region of interest" description="Disordered" evidence="9">
    <location>
        <begin position="523"/>
        <end position="548"/>
    </location>
</feature>
<organism evidence="12 13">
    <name type="scientific">Paraherbaspirillum soli</name>
    <dbReference type="NCBI Taxonomy" id="631222"/>
    <lineage>
        <taxon>Bacteria</taxon>
        <taxon>Pseudomonadati</taxon>
        <taxon>Pseudomonadota</taxon>
        <taxon>Betaproteobacteria</taxon>
        <taxon>Burkholderiales</taxon>
        <taxon>Oxalobacteraceae</taxon>
        <taxon>Paraherbaspirillum</taxon>
    </lineage>
</organism>
<dbReference type="InterPro" id="IPR051310">
    <property type="entry name" value="MCP_chemotaxis"/>
</dbReference>
<keyword evidence="5 10" id="KW-1133">Transmembrane helix</keyword>
<dbReference type="InterPro" id="IPR004089">
    <property type="entry name" value="MCPsignal_dom"/>
</dbReference>
<keyword evidence="3" id="KW-0488">Methylation</keyword>
<dbReference type="PANTHER" id="PTHR43531">
    <property type="entry name" value="PROTEIN ICFG"/>
    <property type="match status" value="1"/>
</dbReference>
<comment type="subcellular location">
    <subcellularLocation>
        <location evidence="1">Cell membrane</location>
        <topology evidence="1">Multi-pass membrane protein</topology>
    </subcellularLocation>
</comment>
<keyword evidence="6 10" id="KW-0472">Membrane</keyword>
<evidence type="ECO:0000259" key="11">
    <source>
        <dbReference type="PROSITE" id="PS50111"/>
    </source>
</evidence>
<evidence type="ECO:0000256" key="9">
    <source>
        <dbReference type="SAM" id="MobiDB-lite"/>
    </source>
</evidence>
<comment type="caution">
    <text evidence="12">The sequence shown here is derived from an EMBL/GenBank/DDBJ whole genome shotgun (WGS) entry which is preliminary data.</text>
</comment>
<feature type="transmembrane region" description="Helical" evidence="10">
    <location>
        <begin position="12"/>
        <end position="30"/>
    </location>
</feature>
<dbReference type="Gene3D" id="1.10.287.950">
    <property type="entry name" value="Methyl-accepting chemotaxis protein"/>
    <property type="match status" value="1"/>
</dbReference>
<evidence type="ECO:0000256" key="1">
    <source>
        <dbReference type="ARBA" id="ARBA00004651"/>
    </source>
</evidence>
<keyword evidence="8" id="KW-0807">Transducer</keyword>
<dbReference type="SMART" id="SM00283">
    <property type="entry name" value="MA"/>
    <property type="match status" value="1"/>
</dbReference>